<comment type="caution">
    <text evidence="2">The sequence shown here is derived from an EMBL/GenBank/DDBJ whole genome shotgun (WGS) entry which is preliminary data.</text>
</comment>
<feature type="region of interest" description="Disordered" evidence="1">
    <location>
        <begin position="202"/>
        <end position="239"/>
    </location>
</feature>
<evidence type="ECO:0000256" key="1">
    <source>
        <dbReference type="SAM" id="MobiDB-lite"/>
    </source>
</evidence>
<name>A0A8H7F9J7_AGABI</name>
<feature type="compositionally biased region" description="Acidic residues" evidence="1">
    <location>
        <begin position="446"/>
        <end position="457"/>
    </location>
</feature>
<evidence type="ECO:0000313" key="2">
    <source>
        <dbReference type="EMBL" id="KAF7783205.1"/>
    </source>
</evidence>
<dbReference type="EMBL" id="JABXXO010000003">
    <property type="protein sequence ID" value="KAF7783205.1"/>
    <property type="molecule type" value="Genomic_DNA"/>
</dbReference>
<protein>
    <submittedName>
        <fullName evidence="2">Uncharacterized protein</fullName>
    </submittedName>
</protein>
<gene>
    <name evidence="2" type="ORF">Agabi119p4_2581</name>
</gene>
<feature type="compositionally biased region" description="Polar residues" evidence="1">
    <location>
        <begin position="103"/>
        <end position="114"/>
    </location>
</feature>
<dbReference type="Proteomes" id="UP000629468">
    <property type="component" value="Unassembled WGS sequence"/>
</dbReference>
<proteinExistence type="predicted"/>
<feature type="compositionally biased region" description="Low complexity" evidence="1">
    <location>
        <begin position="468"/>
        <end position="481"/>
    </location>
</feature>
<feature type="compositionally biased region" description="Basic and acidic residues" evidence="1">
    <location>
        <begin position="420"/>
        <end position="429"/>
    </location>
</feature>
<dbReference type="AlphaFoldDB" id="A0A8H7F9J7"/>
<feature type="compositionally biased region" description="Polar residues" evidence="1">
    <location>
        <begin position="204"/>
        <end position="224"/>
    </location>
</feature>
<accession>A0A8H7F9J7</accession>
<feature type="compositionally biased region" description="Polar residues" evidence="1">
    <location>
        <begin position="346"/>
        <end position="357"/>
    </location>
</feature>
<feature type="region of interest" description="Disordered" evidence="1">
    <location>
        <begin position="336"/>
        <end position="495"/>
    </location>
</feature>
<evidence type="ECO:0000313" key="3">
    <source>
        <dbReference type="Proteomes" id="UP000629468"/>
    </source>
</evidence>
<organism evidence="2 3">
    <name type="scientific">Agaricus bisporus var. burnettii</name>
    <dbReference type="NCBI Taxonomy" id="192524"/>
    <lineage>
        <taxon>Eukaryota</taxon>
        <taxon>Fungi</taxon>
        <taxon>Dikarya</taxon>
        <taxon>Basidiomycota</taxon>
        <taxon>Agaricomycotina</taxon>
        <taxon>Agaricomycetes</taxon>
        <taxon>Agaricomycetidae</taxon>
        <taxon>Agaricales</taxon>
        <taxon>Agaricineae</taxon>
        <taxon>Agaricaceae</taxon>
        <taxon>Agaricus</taxon>
    </lineage>
</organism>
<feature type="region of interest" description="Disordered" evidence="1">
    <location>
        <begin position="1"/>
        <end position="28"/>
    </location>
</feature>
<feature type="region of interest" description="Disordered" evidence="1">
    <location>
        <begin position="101"/>
        <end position="124"/>
    </location>
</feature>
<sequence length="581" mass="65615">MTRVPGAWNDASREESLGPSPYQASSNQPFRVRTATWSHGIEHGEHLHWNNYAYDKAYSDAGSQPHETRNPLHTVQDAVGNVVRSPGDLGNVSIAENIYTEGARTQSSSGTDQADGNGGYDPREIEIPRRMPLTLDAKLQGIWKVAGIENQLRRPIHSGTSGGDNARILQAYRNKGRPGSDGIRQRRVGRLVETYNGLRRAKASNASAPMSQSRNQFEQEQRPPTTRHVPTETCRPDPRHFTSLLTRLPATDEKAITYCNRRNIKKDKKRAIITQQEDEKDDLPTNRSSPAIELANARLIAAQKRLQNWDLAQRQPNLREELETVEPLFYLETEPNHIPQARRQRSSSNLSYVTDSEQSLERHRFPQGVSPEPQVGVWFHENTGHSPKIKRESISYTQRGQSKEQARPGPPRPFPSNGSKGERRRETPPHNRRGRPTNEWQRAYDADEERGSDEQDVPPEGQRVELGQCPPRRIQPSPRQPARTSPSPMHNAKGKFDFRDYNQGHMNGQRDHQGMDRGRGIEAAVPNANSQRGFSRHWLTPPLALQTPDSYTRTGCTVDYGISFNTISGGLWCYLKDTNQG</sequence>
<reference evidence="2 3" key="1">
    <citation type="journal article" name="Sci. Rep.">
        <title>Telomere-to-telomere assembled and centromere annotated genomes of the two main subspecies of the button mushroom Agaricus bisporus reveal especially polymorphic chromosome ends.</title>
        <authorList>
            <person name="Sonnenberg A.S.M."/>
            <person name="Sedaghat-Telgerd N."/>
            <person name="Lavrijssen B."/>
            <person name="Ohm R.A."/>
            <person name="Hendrickx P.M."/>
            <person name="Scholtmeijer K."/>
            <person name="Baars J.J.P."/>
            <person name="van Peer A."/>
        </authorList>
    </citation>
    <scope>NUCLEOTIDE SEQUENCE [LARGE SCALE GENOMIC DNA]</scope>
    <source>
        <strain evidence="2 3">H119_p4</strain>
    </source>
</reference>